<reference evidence="1" key="1">
    <citation type="journal article" date="2022" name="bioRxiv">
        <title>Population genetic analysis of Ophidiomyces ophidiicola, the causative agent of snake fungal disease, indicates recent introductions to the USA.</title>
        <authorList>
            <person name="Ladner J.T."/>
            <person name="Palmer J.M."/>
            <person name="Ettinger C.L."/>
            <person name="Stajich J.E."/>
            <person name="Farrell T.M."/>
            <person name="Glorioso B.M."/>
            <person name="Lawson B."/>
            <person name="Price S.J."/>
            <person name="Stengle A.G."/>
            <person name="Grear D.A."/>
            <person name="Lorch J.M."/>
        </authorList>
    </citation>
    <scope>NUCLEOTIDE SEQUENCE</scope>
    <source>
        <strain evidence="1">NWHC 24266-5</strain>
    </source>
</reference>
<proteinExistence type="predicted"/>
<comment type="caution">
    <text evidence="1">The sequence shown here is derived from an EMBL/GenBank/DDBJ whole genome shotgun (WGS) entry which is preliminary data.</text>
</comment>
<protein>
    <submittedName>
        <fullName evidence="1">Uncharacterized protein</fullName>
    </submittedName>
</protein>
<evidence type="ECO:0000313" key="1">
    <source>
        <dbReference type="EMBL" id="KAI2381170.1"/>
    </source>
</evidence>
<accession>A0ACB8UMM9</accession>
<name>A0ACB8UMM9_9EURO</name>
<sequence length="160" mass="17695">MSWAEVTAICDQIIMKAMFDSISLHSDYDIIHTDVNQPEIAILISYIKCRKFNTFESLFFIIKQTSGETTATTVETSYQNHEPTPDRISKTIVFMMKKNVLKSILDVVSSPSTVTASVAASVVESVVISMDSLFVEDGQTEDTQLPSELDMKPVSGTKSS</sequence>
<gene>
    <name evidence="1" type="ORF">LOY88_006854</name>
</gene>
<dbReference type="EMBL" id="JALBCA010000254">
    <property type="protein sequence ID" value="KAI2381170.1"/>
    <property type="molecule type" value="Genomic_DNA"/>
</dbReference>
<organism evidence="1">
    <name type="scientific">Ophidiomyces ophidiicola</name>
    <dbReference type="NCBI Taxonomy" id="1387563"/>
    <lineage>
        <taxon>Eukaryota</taxon>
        <taxon>Fungi</taxon>
        <taxon>Dikarya</taxon>
        <taxon>Ascomycota</taxon>
        <taxon>Pezizomycotina</taxon>
        <taxon>Eurotiomycetes</taxon>
        <taxon>Eurotiomycetidae</taxon>
        <taxon>Onygenales</taxon>
        <taxon>Onygenaceae</taxon>
        <taxon>Ophidiomyces</taxon>
    </lineage>
</organism>